<feature type="compositionally biased region" description="Polar residues" evidence="3">
    <location>
        <begin position="701"/>
        <end position="714"/>
    </location>
</feature>
<dbReference type="PANTHER" id="PTHR24115:SF1004">
    <property type="entry name" value="KINESIN-LIKE PROTEIN KIF15"/>
    <property type="match status" value="1"/>
</dbReference>
<feature type="region of interest" description="Disordered" evidence="3">
    <location>
        <begin position="456"/>
        <end position="479"/>
    </location>
</feature>
<dbReference type="SUPFAM" id="SSF52540">
    <property type="entry name" value="P-loop containing nucleoside triphosphate hydrolases"/>
    <property type="match status" value="2"/>
</dbReference>
<reference evidence="6" key="1">
    <citation type="submission" date="2016-05" db="EMBL/GenBank/DDBJ databases">
        <authorList>
            <person name="Lavstsen T."/>
            <person name="Jespersen J.S."/>
        </authorList>
    </citation>
    <scope>NUCLEOTIDE SEQUENCE [LARGE SCALE GENOMIC DNA]</scope>
</reference>
<evidence type="ECO:0000313" key="5">
    <source>
        <dbReference type="EMBL" id="SBO19722.1"/>
    </source>
</evidence>
<comment type="similarity">
    <text evidence="1">Belongs to the TRAFAC class myosin-kinesin ATPase superfamily. Kinesin family.</text>
</comment>
<name>A0A193QQF4_PLAKH</name>
<dbReference type="PROSITE" id="PS50067">
    <property type="entry name" value="KINESIN_MOTOR_2"/>
    <property type="match status" value="1"/>
</dbReference>
<evidence type="ECO:0000313" key="8">
    <source>
        <dbReference type="Proteomes" id="UP000182142"/>
    </source>
</evidence>
<sequence length="843" mass="97542">MDDHIKVFLRIKPNVENLSKLKTEDCAIYKVNNNQLHLYEKKKSYNDTSELNTKTFNFNHIFDVDIHQSDVFDLIGKNLVNNFMNGYNSSILAYGNTNSGKTYTLYGDGTDSENRQHHGLIYLSLSYFFHLQKLNKNTEISVSIVEIYLEKIRDLGKIFQLSQLATTTDDTIKYYSQFRDNIIREDEKGNTYVENITLLPIKNIDDVKNIINLCFKYRKTHATRKNLVSSRSHCLLTVYQHRLAKEKELISQINYIDLAGSEKFNDIEMVNKKELININNTLSVLNRVIIALSTQNKIGKNLDKAKTMDELKSEACCVPTVHIPYRDSKLTRLLKVLSSKKKKKKKKKGKKIFLKRRENCHSCLVKKSEWFLFTESTWCSVASPLRFLPNKCKRLFILSSPPHDLPQNSLNGNSFTYILICLNLNSHKIEDFINSLIFAKRCKMIKQKIKKNKVAKYSSQSDRTRSNSSSEENSYESFDSNGENYHFIAQENNKNIDLYHLDTLAYNKRRNKYRAPNNRSDAMMNKLLVLFTHIIKKKYNDLVKQKNYVANNLIKIIKFEENNQEELLRNKNYFKKILKKKKKELLINKEHLNRLINAKGVKAINLREHCQGEMRAHKHVVEDIEGQLSLNLPDGLHSMDIKGVEEYTSTAVQKEEQNFVDQGGSTTPVLHNDARQSSPIKISENENTATLDIDRSPVLGTASSPSTDSPTEGTNDIKRTHADIDELFQMELNKLSEKIKMLIKLNFQNISLFTNIDTLATILQNVYQKKYSVVLRNGKKTLNITNYNYDEFKKSCEFYPSSQSVLDNHTCEDDARIEGLDINIVSLYRRINGKKATHMVVDS</sequence>
<keyword evidence="1" id="KW-0547">Nucleotide-binding</keyword>
<dbReference type="InterPro" id="IPR036961">
    <property type="entry name" value="Kinesin_motor_dom_sf"/>
</dbReference>
<gene>
    <name evidence="6" type="ORF">PKNA1_C2_0944500</name>
    <name evidence="5" type="ORF">PKNA1_H1_0944500</name>
</gene>
<evidence type="ECO:0000256" key="1">
    <source>
        <dbReference type="PROSITE-ProRule" id="PRU00283"/>
    </source>
</evidence>
<keyword evidence="1" id="KW-0067">ATP-binding</keyword>
<dbReference type="AlphaFoldDB" id="A0A193QQF4"/>
<dbReference type="SMART" id="SM00129">
    <property type="entry name" value="KISc"/>
    <property type="match status" value="1"/>
</dbReference>
<dbReference type="EMBL" id="CWHR02000001">
    <property type="protein sequence ID" value="SBO19722.1"/>
    <property type="molecule type" value="Genomic_DNA"/>
</dbReference>
<dbReference type="PRINTS" id="PR00380">
    <property type="entry name" value="KINESINHEAVY"/>
</dbReference>
<feature type="domain" description="Kinesin motor" evidence="4">
    <location>
        <begin position="4"/>
        <end position="335"/>
    </location>
</feature>
<dbReference type="EMBL" id="CWHQ02000002">
    <property type="protein sequence ID" value="SBO20492.1"/>
    <property type="molecule type" value="Genomic_DNA"/>
</dbReference>
<dbReference type="GO" id="GO:0005874">
    <property type="term" value="C:microtubule"/>
    <property type="evidence" value="ECO:0007669"/>
    <property type="project" value="TreeGrafter"/>
</dbReference>
<keyword evidence="1" id="KW-0505">Motor protein</keyword>
<evidence type="ECO:0000313" key="6">
    <source>
        <dbReference type="EMBL" id="SBO20492.1"/>
    </source>
</evidence>
<dbReference type="Pfam" id="PF00225">
    <property type="entry name" value="Kinesin"/>
    <property type="match status" value="1"/>
</dbReference>
<dbReference type="GO" id="GO:0007018">
    <property type="term" value="P:microtubule-based movement"/>
    <property type="evidence" value="ECO:0007669"/>
    <property type="project" value="InterPro"/>
</dbReference>
<dbReference type="GO" id="GO:0008017">
    <property type="term" value="F:microtubule binding"/>
    <property type="evidence" value="ECO:0007669"/>
    <property type="project" value="InterPro"/>
</dbReference>
<accession>A0A193QQF4</accession>
<proteinExistence type="inferred from homology"/>
<dbReference type="Proteomes" id="UP000182142">
    <property type="component" value="Unassembled WGS sequence"/>
</dbReference>
<feature type="coiled-coil region" evidence="2">
    <location>
        <begin position="550"/>
        <end position="595"/>
    </location>
</feature>
<reference evidence="7 8" key="2">
    <citation type="submission" date="2016-05" db="EMBL/GenBank/DDBJ databases">
        <authorList>
            <person name="Sharaf H."/>
        </authorList>
    </citation>
    <scope>NUCLEOTIDE SEQUENCE [LARGE SCALE GENOMIC DNA]</scope>
    <source>
        <strain evidence="7 8">H</strain>
    </source>
</reference>
<feature type="compositionally biased region" description="Polar residues" evidence="3">
    <location>
        <begin position="661"/>
        <end position="690"/>
    </location>
</feature>
<evidence type="ECO:0000313" key="7">
    <source>
        <dbReference type="Proteomes" id="UP000182128"/>
    </source>
</evidence>
<dbReference type="InterPro" id="IPR027417">
    <property type="entry name" value="P-loop_NTPase"/>
</dbReference>
<feature type="region of interest" description="Disordered" evidence="3">
    <location>
        <begin position="661"/>
        <end position="717"/>
    </location>
</feature>
<dbReference type="InterPro" id="IPR001752">
    <property type="entry name" value="Kinesin_motor_dom"/>
</dbReference>
<evidence type="ECO:0000256" key="3">
    <source>
        <dbReference type="SAM" id="MobiDB-lite"/>
    </source>
</evidence>
<dbReference type="Gene3D" id="3.40.850.10">
    <property type="entry name" value="Kinesin motor domain"/>
    <property type="match status" value="2"/>
</dbReference>
<dbReference type="GO" id="GO:0005524">
    <property type="term" value="F:ATP binding"/>
    <property type="evidence" value="ECO:0007669"/>
    <property type="project" value="UniProtKB-UniRule"/>
</dbReference>
<evidence type="ECO:0000259" key="4">
    <source>
        <dbReference type="PROSITE" id="PS50067"/>
    </source>
</evidence>
<organism evidence="6 7">
    <name type="scientific">Plasmodium knowlesi (strain H)</name>
    <dbReference type="NCBI Taxonomy" id="5851"/>
    <lineage>
        <taxon>Eukaryota</taxon>
        <taxon>Sar</taxon>
        <taxon>Alveolata</taxon>
        <taxon>Apicomplexa</taxon>
        <taxon>Aconoidasida</taxon>
        <taxon>Haemosporida</taxon>
        <taxon>Plasmodiidae</taxon>
        <taxon>Plasmodium</taxon>
        <taxon>Plasmodium (Plasmodium)</taxon>
    </lineage>
</organism>
<feature type="binding site" evidence="1">
    <location>
        <begin position="95"/>
        <end position="102"/>
    </location>
    <ligand>
        <name>ATP</name>
        <dbReference type="ChEBI" id="CHEBI:30616"/>
    </ligand>
</feature>
<dbReference type="GO" id="GO:0016887">
    <property type="term" value="F:ATP hydrolysis activity"/>
    <property type="evidence" value="ECO:0007669"/>
    <property type="project" value="TreeGrafter"/>
</dbReference>
<evidence type="ECO:0000256" key="2">
    <source>
        <dbReference type="SAM" id="Coils"/>
    </source>
</evidence>
<dbReference type="PANTHER" id="PTHR24115">
    <property type="entry name" value="KINESIN-RELATED"/>
    <property type="match status" value="1"/>
</dbReference>
<dbReference type="InterPro" id="IPR027640">
    <property type="entry name" value="Kinesin-like_fam"/>
</dbReference>
<keyword evidence="2" id="KW-0175">Coiled coil</keyword>
<dbReference type="GO" id="GO:0003777">
    <property type="term" value="F:microtubule motor activity"/>
    <property type="evidence" value="ECO:0007669"/>
    <property type="project" value="InterPro"/>
</dbReference>
<protein>
    <submittedName>
        <fullName evidence="6">Kinesin-like protein, putative</fullName>
    </submittedName>
</protein>
<dbReference type="Proteomes" id="UP000182128">
    <property type="component" value="Unassembled WGS sequence"/>
</dbReference>
<dbReference type="GO" id="GO:0005871">
    <property type="term" value="C:kinesin complex"/>
    <property type="evidence" value="ECO:0007669"/>
    <property type="project" value="TreeGrafter"/>
</dbReference>